<name>A0A1X7TIT5_AMPQE</name>
<reference evidence="2" key="2">
    <citation type="submission" date="2017-05" db="UniProtKB">
        <authorList>
            <consortium name="EnsemblMetazoa"/>
        </authorList>
    </citation>
    <scope>IDENTIFICATION</scope>
</reference>
<dbReference type="InParanoid" id="A0A1X7TIT5"/>
<keyword evidence="3" id="KW-1185">Reference proteome</keyword>
<dbReference type="PROSITE" id="PS51934">
    <property type="entry name" value="LRAT"/>
    <property type="match status" value="1"/>
</dbReference>
<dbReference type="InterPro" id="IPR007053">
    <property type="entry name" value="LRAT_dom"/>
</dbReference>
<gene>
    <name evidence="2" type="primary">109587651</name>
</gene>
<dbReference type="Proteomes" id="UP000007879">
    <property type="component" value="Unassembled WGS sequence"/>
</dbReference>
<dbReference type="eggNOG" id="KOG1411">
    <property type="taxonomic scope" value="Eukaryota"/>
</dbReference>
<proteinExistence type="predicted"/>
<sequence>MAEADDSASRVGYVFHSINEKDLKPGDQIYCHRLIDTYSHHGIYIGELDCEVIHFGGDDSGSLGKKIGQQDDETMRLVTALSLELEQLPEDSERAQEIKQQLDEIHKSHNRPVCIRSTTLAKFMNRNTLRLVSYGSSVLKKGFAFYNSAIHIVKAMPPSETVKLAKHFLNHPAEWGNYHLKDNNCEMFACFCKTGIMDLATQLNLRRLFFSERIMEPSLCKTFEEALRKYREQCIKN</sequence>
<dbReference type="OrthoDB" id="421951at2759"/>
<dbReference type="AlphaFoldDB" id="A0A1X7TIT5"/>
<dbReference type="Pfam" id="PF04970">
    <property type="entry name" value="LRAT"/>
    <property type="match status" value="1"/>
</dbReference>
<accession>A0A1X7TIT5</accession>
<feature type="domain" description="LRAT" evidence="1">
    <location>
        <begin position="30"/>
        <end position="201"/>
    </location>
</feature>
<evidence type="ECO:0000313" key="3">
    <source>
        <dbReference type="Proteomes" id="UP000007879"/>
    </source>
</evidence>
<dbReference type="EnsemblMetazoa" id="Aqu2.1.14421_001">
    <property type="protein sequence ID" value="Aqu2.1.14421_001"/>
    <property type="gene ID" value="Aqu2.1.14421"/>
</dbReference>
<dbReference type="EnsemblMetazoa" id="XM_020003871.1">
    <property type="protein sequence ID" value="XP_019859430.1"/>
    <property type="gene ID" value="LOC109587651"/>
</dbReference>
<evidence type="ECO:0000313" key="2">
    <source>
        <dbReference type="EnsemblMetazoa" id="Aqu2.1.14421_001"/>
    </source>
</evidence>
<reference evidence="3" key="1">
    <citation type="journal article" date="2010" name="Nature">
        <title>The Amphimedon queenslandica genome and the evolution of animal complexity.</title>
        <authorList>
            <person name="Srivastava M."/>
            <person name="Simakov O."/>
            <person name="Chapman J."/>
            <person name="Fahey B."/>
            <person name="Gauthier M.E."/>
            <person name="Mitros T."/>
            <person name="Richards G.S."/>
            <person name="Conaco C."/>
            <person name="Dacre M."/>
            <person name="Hellsten U."/>
            <person name="Larroux C."/>
            <person name="Putnam N.H."/>
            <person name="Stanke M."/>
            <person name="Adamska M."/>
            <person name="Darling A."/>
            <person name="Degnan S.M."/>
            <person name="Oakley T.H."/>
            <person name="Plachetzki D.C."/>
            <person name="Zhai Y."/>
            <person name="Adamski M."/>
            <person name="Calcino A."/>
            <person name="Cummins S.F."/>
            <person name="Goodstein D.M."/>
            <person name="Harris C."/>
            <person name="Jackson D.J."/>
            <person name="Leys S.P."/>
            <person name="Shu S."/>
            <person name="Woodcroft B.J."/>
            <person name="Vervoort M."/>
            <person name="Kosik K.S."/>
            <person name="Manning G."/>
            <person name="Degnan B.M."/>
            <person name="Rokhsar D.S."/>
        </authorList>
    </citation>
    <scope>NUCLEOTIDE SEQUENCE [LARGE SCALE GENOMIC DNA]</scope>
</reference>
<dbReference type="KEGG" id="aqu:109587651"/>
<protein>
    <recommendedName>
        <fullName evidence="1">LRAT domain-containing protein</fullName>
    </recommendedName>
</protein>
<organism evidence="2">
    <name type="scientific">Amphimedon queenslandica</name>
    <name type="common">Sponge</name>
    <dbReference type="NCBI Taxonomy" id="400682"/>
    <lineage>
        <taxon>Eukaryota</taxon>
        <taxon>Metazoa</taxon>
        <taxon>Porifera</taxon>
        <taxon>Demospongiae</taxon>
        <taxon>Heteroscleromorpha</taxon>
        <taxon>Haplosclerida</taxon>
        <taxon>Niphatidae</taxon>
        <taxon>Amphimedon</taxon>
    </lineage>
</organism>
<evidence type="ECO:0000259" key="1">
    <source>
        <dbReference type="PROSITE" id="PS51934"/>
    </source>
</evidence>
<dbReference type="PANTHER" id="PTHR46137">
    <property type="entry name" value="OS05G0310600 PROTEIN"/>
    <property type="match status" value="1"/>
</dbReference>
<dbReference type="PANTHER" id="PTHR46137:SF3">
    <property type="entry name" value="OS05G0310600 PROTEIN"/>
    <property type="match status" value="1"/>
</dbReference>
<dbReference type="Gene3D" id="3.90.1720.10">
    <property type="entry name" value="endopeptidase domain like (from Nostoc punctiforme)"/>
    <property type="match status" value="1"/>
</dbReference>